<dbReference type="Gene3D" id="1.20.120.680">
    <property type="entry name" value="Formiminotetrahydrofolate cyclodeaminase monomer, up-and-down helical bundle"/>
    <property type="match status" value="1"/>
</dbReference>
<dbReference type="InterPro" id="IPR007044">
    <property type="entry name" value="Cyclodeamin/CycHdrlase"/>
</dbReference>
<dbReference type="Pfam" id="PF04961">
    <property type="entry name" value="FTCD_C"/>
    <property type="match status" value="1"/>
</dbReference>
<sequence length="36" mass="3969">VAAKALETAVFGAYYNVIINLKDIKDEDFKTSVSHP</sequence>
<dbReference type="InterPro" id="IPR036178">
    <property type="entry name" value="Formintransfe-cycloase-like_sf"/>
</dbReference>
<reference evidence="2" key="2">
    <citation type="submission" date="2004-02" db="EMBL/GenBank/DDBJ databases">
        <authorList>
            <consortium name="Genoscope"/>
            <consortium name="Whitehead Institute Centre for Genome Research"/>
        </authorList>
    </citation>
    <scope>NUCLEOTIDE SEQUENCE</scope>
</reference>
<accession>Q4RMX8</accession>
<feature type="domain" description="Cyclodeaminase/cyclohydrolase" evidence="1">
    <location>
        <begin position="1"/>
        <end position="34"/>
    </location>
</feature>
<evidence type="ECO:0000313" key="2">
    <source>
        <dbReference type="EMBL" id="CAG10254.1"/>
    </source>
</evidence>
<dbReference type="AlphaFoldDB" id="Q4RMX8"/>
<dbReference type="SUPFAM" id="SSF101262">
    <property type="entry name" value="Methenyltetrahydrofolate cyclohydrolase-like"/>
    <property type="match status" value="1"/>
</dbReference>
<evidence type="ECO:0000259" key="1">
    <source>
        <dbReference type="Pfam" id="PF04961"/>
    </source>
</evidence>
<name>Q4RMX8_TETNG</name>
<protein>
    <submittedName>
        <fullName evidence="2">(spotted green pufferfish) hypothetical protein</fullName>
    </submittedName>
</protein>
<gene>
    <name evidence="2" type="ORF">GSTENG00031829001</name>
</gene>
<feature type="non-terminal residue" evidence="2">
    <location>
        <position position="1"/>
    </location>
</feature>
<proteinExistence type="predicted"/>
<reference evidence="2" key="1">
    <citation type="journal article" date="2004" name="Nature">
        <title>Genome duplication in the teleost fish Tetraodon nigroviridis reveals the early vertebrate proto-karyotype.</title>
        <authorList>
            <person name="Jaillon O."/>
            <person name="Aury J.-M."/>
            <person name="Brunet F."/>
            <person name="Petit J.-L."/>
            <person name="Stange-Thomann N."/>
            <person name="Mauceli E."/>
            <person name="Bouneau L."/>
            <person name="Fischer C."/>
            <person name="Ozouf-Costaz C."/>
            <person name="Bernot A."/>
            <person name="Nicaud S."/>
            <person name="Jaffe D."/>
            <person name="Fisher S."/>
            <person name="Lutfalla G."/>
            <person name="Dossat C."/>
            <person name="Segurens B."/>
            <person name="Dasilva C."/>
            <person name="Salanoubat M."/>
            <person name="Levy M."/>
            <person name="Boudet N."/>
            <person name="Castellano S."/>
            <person name="Anthouard V."/>
            <person name="Jubin C."/>
            <person name="Castelli V."/>
            <person name="Katinka M."/>
            <person name="Vacherie B."/>
            <person name="Biemont C."/>
            <person name="Skalli Z."/>
            <person name="Cattolico L."/>
            <person name="Poulain J."/>
            <person name="De Berardinis V."/>
            <person name="Cruaud C."/>
            <person name="Duprat S."/>
            <person name="Brottier P."/>
            <person name="Coutanceau J.-P."/>
            <person name="Gouzy J."/>
            <person name="Parra G."/>
            <person name="Lardier G."/>
            <person name="Chapple C."/>
            <person name="McKernan K.J."/>
            <person name="McEwan P."/>
            <person name="Bosak S."/>
            <person name="Kellis M."/>
            <person name="Volff J.-N."/>
            <person name="Guigo R."/>
            <person name="Zody M.C."/>
            <person name="Mesirov J."/>
            <person name="Lindblad-Toh K."/>
            <person name="Birren B."/>
            <person name="Nusbaum C."/>
            <person name="Kahn D."/>
            <person name="Robinson-Rechavi M."/>
            <person name="Laudet V."/>
            <person name="Schachter V."/>
            <person name="Quetier F."/>
            <person name="Saurin W."/>
            <person name="Scarpelli C."/>
            <person name="Wincker P."/>
            <person name="Lander E.S."/>
            <person name="Weissenbach J."/>
            <person name="Roest Crollius H."/>
        </authorList>
    </citation>
    <scope>NUCLEOTIDE SEQUENCE [LARGE SCALE GENOMIC DNA]</scope>
</reference>
<dbReference type="GO" id="GO:0003824">
    <property type="term" value="F:catalytic activity"/>
    <property type="evidence" value="ECO:0007669"/>
    <property type="project" value="InterPro"/>
</dbReference>
<dbReference type="OrthoDB" id="8934389at2759"/>
<dbReference type="KEGG" id="tng:GSTEN00031829G001"/>
<comment type="caution">
    <text evidence="2">The sequence shown here is derived from an EMBL/GenBank/DDBJ whole genome shotgun (WGS) entry which is preliminary data.</text>
</comment>
<dbReference type="EMBL" id="CAAE01015018">
    <property type="protein sequence ID" value="CAG10254.1"/>
    <property type="molecule type" value="Genomic_DNA"/>
</dbReference>
<feature type="non-terminal residue" evidence="2">
    <location>
        <position position="36"/>
    </location>
</feature>
<organism evidence="2">
    <name type="scientific">Tetraodon nigroviridis</name>
    <name type="common">Spotted green pufferfish</name>
    <name type="synonym">Chelonodon nigroviridis</name>
    <dbReference type="NCBI Taxonomy" id="99883"/>
    <lineage>
        <taxon>Eukaryota</taxon>
        <taxon>Metazoa</taxon>
        <taxon>Chordata</taxon>
        <taxon>Craniata</taxon>
        <taxon>Vertebrata</taxon>
        <taxon>Euteleostomi</taxon>
        <taxon>Actinopterygii</taxon>
        <taxon>Neopterygii</taxon>
        <taxon>Teleostei</taxon>
        <taxon>Neoteleostei</taxon>
        <taxon>Acanthomorphata</taxon>
        <taxon>Eupercaria</taxon>
        <taxon>Tetraodontiformes</taxon>
        <taxon>Tetradontoidea</taxon>
        <taxon>Tetraodontidae</taxon>
        <taxon>Tetraodon</taxon>
    </lineage>
</organism>